<dbReference type="Gene3D" id="1.10.260.40">
    <property type="entry name" value="lambda repressor-like DNA-binding domains"/>
    <property type="match status" value="1"/>
</dbReference>
<reference evidence="1 2" key="1">
    <citation type="submission" date="2022-04" db="EMBL/GenBank/DDBJ databases">
        <title>Roseobacter sp. WL0113 is a bacterium isolated from neritic sediment.</title>
        <authorList>
            <person name="Wang L."/>
            <person name="He W."/>
            <person name="Zhang D.-F."/>
        </authorList>
    </citation>
    <scope>NUCLEOTIDE SEQUENCE [LARGE SCALE GENOMIC DNA]</scope>
    <source>
        <strain evidence="1 2">WL0113</strain>
    </source>
</reference>
<comment type="caution">
    <text evidence="1">The sequence shown here is derived from an EMBL/GenBank/DDBJ whole genome shotgun (WGS) entry which is preliminary data.</text>
</comment>
<dbReference type="EMBL" id="JALIEB010000010">
    <property type="protein sequence ID" value="MCV3272845.1"/>
    <property type="molecule type" value="Genomic_DNA"/>
</dbReference>
<evidence type="ECO:0000313" key="2">
    <source>
        <dbReference type="Proteomes" id="UP001208690"/>
    </source>
</evidence>
<accession>A0ABT3BGY5</accession>
<evidence type="ECO:0000313" key="1">
    <source>
        <dbReference type="EMBL" id="MCV3272845.1"/>
    </source>
</evidence>
<name>A0ABT3BGY5_9RHOB</name>
<dbReference type="InterPro" id="IPR010982">
    <property type="entry name" value="Lambda_DNA-bd_dom_sf"/>
</dbReference>
<keyword evidence="2" id="KW-1185">Reference proteome</keyword>
<sequence>MGTVSKVRSSNTAVKTALRERVLKAAFDLNDRPNMAARAGVSVDMREGVF</sequence>
<gene>
    <name evidence="1" type="ORF">MUB52_15530</name>
</gene>
<dbReference type="Proteomes" id="UP001208690">
    <property type="component" value="Unassembled WGS sequence"/>
</dbReference>
<protein>
    <submittedName>
        <fullName evidence="1">Uncharacterized protein</fullName>
    </submittedName>
</protein>
<organism evidence="1 2">
    <name type="scientific">Roseobacter sinensis</name>
    <dbReference type="NCBI Taxonomy" id="2931391"/>
    <lineage>
        <taxon>Bacteria</taxon>
        <taxon>Pseudomonadati</taxon>
        <taxon>Pseudomonadota</taxon>
        <taxon>Alphaproteobacteria</taxon>
        <taxon>Rhodobacterales</taxon>
        <taxon>Roseobacteraceae</taxon>
        <taxon>Roseobacter</taxon>
    </lineage>
</organism>
<proteinExistence type="predicted"/>